<proteinExistence type="predicted"/>
<dbReference type="GO" id="GO:0006310">
    <property type="term" value="P:DNA recombination"/>
    <property type="evidence" value="ECO:0007669"/>
    <property type="project" value="UniProtKB-KW"/>
</dbReference>
<dbReference type="InterPro" id="IPR044068">
    <property type="entry name" value="CB"/>
</dbReference>
<dbReference type="GO" id="GO:0003677">
    <property type="term" value="F:DNA binding"/>
    <property type="evidence" value="ECO:0007669"/>
    <property type="project" value="UniProtKB-UniRule"/>
</dbReference>
<dbReference type="InterPro" id="IPR010998">
    <property type="entry name" value="Integrase_recombinase_N"/>
</dbReference>
<protein>
    <recommendedName>
        <fullName evidence="9">Site-specific recombinase</fullName>
    </recommendedName>
</protein>
<dbReference type="HOGENOM" id="CLU_815665_0_0_7"/>
<accession>C4XJ46</accession>
<evidence type="ECO:0000256" key="4">
    <source>
        <dbReference type="PROSITE-ProRule" id="PRU01248"/>
    </source>
</evidence>
<dbReference type="RefSeq" id="WP_012750285.1">
    <property type="nucleotide sequence ID" value="NC_012796.1"/>
</dbReference>
<dbReference type="Gene3D" id="1.10.443.10">
    <property type="entry name" value="Intergrase catalytic core"/>
    <property type="match status" value="1"/>
</dbReference>
<dbReference type="CDD" id="cd00796">
    <property type="entry name" value="INT_Rci_Hp1_C"/>
    <property type="match status" value="1"/>
</dbReference>
<dbReference type="InterPro" id="IPR011010">
    <property type="entry name" value="DNA_brk_join_enz"/>
</dbReference>
<feature type="domain" description="Core-binding (CB)" evidence="6">
    <location>
        <begin position="59"/>
        <end position="139"/>
    </location>
</feature>
<keyword evidence="1" id="KW-0229">DNA integration</keyword>
<dbReference type="Proteomes" id="UP000009071">
    <property type="component" value="Chromosome"/>
</dbReference>
<evidence type="ECO:0000259" key="6">
    <source>
        <dbReference type="PROSITE" id="PS51900"/>
    </source>
</evidence>
<feature type="domain" description="Tyr recombinase" evidence="5">
    <location>
        <begin position="161"/>
        <end position="340"/>
    </location>
</feature>
<dbReference type="AlphaFoldDB" id="C4XJ46"/>
<evidence type="ECO:0000259" key="5">
    <source>
        <dbReference type="PROSITE" id="PS51898"/>
    </source>
</evidence>
<dbReference type="KEGG" id="dma:DMR_07190"/>
<dbReference type="EMBL" id="AP010904">
    <property type="protein sequence ID" value="BAH74210.1"/>
    <property type="molecule type" value="Genomic_DNA"/>
</dbReference>
<evidence type="ECO:0000256" key="3">
    <source>
        <dbReference type="ARBA" id="ARBA00023172"/>
    </source>
</evidence>
<dbReference type="PROSITE" id="PS51900">
    <property type="entry name" value="CB"/>
    <property type="match status" value="1"/>
</dbReference>
<dbReference type="GO" id="GO:0015074">
    <property type="term" value="P:DNA integration"/>
    <property type="evidence" value="ECO:0007669"/>
    <property type="project" value="UniProtKB-KW"/>
</dbReference>
<dbReference type="InterPro" id="IPR013762">
    <property type="entry name" value="Integrase-like_cat_sf"/>
</dbReference>
<dbReference type="InterPro" id="IPR002104">
    <property type="entry name" value="Integrase_catalytic"/>
</dbReference>
<gene>
    <name evidence="7" type="ordered locus">DMR_07190</name>
</gene>
<dbReference type="eggNOG" id="COG0582">
    <property type="taxonomic scope" value="Bacteria"/>
</dbReference>
<keyword evidence="8" id="KW-1185">Reference proteome</keyword>
<evidence type="ECO:0000313" key="7">
    <source>
        <dbReference type="EMBL" id="BAH74210.1"/>
    </source>
</evidence>
<dbReference type="SUPFAM" id="SSF56349">
    <property type="entry name" value="DNA breaking-rejoining enzymes"/>
    <property type="match status" value="1"/>
</dbReference>
<evidence type="ECO:0000313" key="8">
    <source>
        <dbReference type="Proteomes" id="UP000009071"/>
    </source>
</evidence>
<evidence type="ECO:0000256" key="1">
    <source>
        <dbReference type="ARBA" id="ARBA00022908"/>
    </source>
</evidence>
<evidence type="ECO:0008006" key="9">
    <source>
        <dbReference type="Google" id="ProtNLM"/>
    </source>
</evidence>
<sequence>MATIRKRGAAQWEARIRKRGYPTTCKTFDTKVEAEAWAKDIETTMNKSLFVSAKEAEQYTLSECLERYIEEYIPRLKHAKRETDRARFLQKRTLAHRIMATIRARDIADFRREREGEGGSGNTIRLDFALLSKLFNYARSDWGMESLQNPVELAAKPRPAKGRDRRLEDGEEERLLAAASPRFRPVILFALETAMRREEIASLFWKNVNIRGRYVLLPETKNSEARTVPLAEGALTVLRELSWITASVVRSAAVDDCRKLSLKASNCCRVRASNLCRSCSVLARMRSAREAREASELPVLDIDSPFEAKLFAAGWVFDGDVVLARPVDFQVCLLKRRKEL</sequence>
<dbReference type="PROSITE" id="PS51898">
    <property type="entry name" value="TYR_RECOMBINASE"/>
    <property type="match status" value="1"/>
</dbReference>
<reference evidence="7 8" key="1">
    <citation type="journal article" date="2009" name="Genome Res.">
        <title>Whole genome sequence of Desulfovibrio magneticus strain RS-1 revealed common gene clusters in magnetotactic bacteria.</title>
        <authorList>
            <person name="Nakazawa H."/>
            <person name="Arakaki A."/>
            <person name="Narita-Yamada S."/>
            <person name="Yashiro I."/>
            <person name="Jinno K."/>
            <person name="Aoki N."/>
            <person name="Tsuruyama A."/>
            <person name="Okamura Y."/>
            <person name="Tanikawa S."/>
            <person name="Fujita N."/>
            <person name="Takeyama H."/>
            <person name="Matsunaga T."/>
        </authorList>
    </citation>
    <scope>NUCLEOTIDE SEQUENCE [LARGE SCALE GENOMIC DNA]</scope>
    <source>
        <strain evidence="8">ATCC 700980 / DSM 13731 / RS-1</strain>
    </source>
</reference>
<dbReference type="STRING" id="573370.DMR_07190"/>
<keyword evidence="3" id="KW-0233">DNA recombination</keyword>
<keyword evidence="2 4" id="KW-0238">DNA-binding</keyword>
<evidence type="ECO:0000256" key="2">
    <source>
        <dbReference type="ARBA" id="ARBA00023125"/>
    </source>
</evidence>
<dbReference type="Pfam" id="PF00589">
    <property type="entry name" value="Phage_integrase"/>
    <property type="match status" value="1"/>
</dbReference>
<name>C4XJ46_SOLM1</name>
<dbReference type="Gene3D" id="1.10.150.130">
    <property type="match status" value="1"/>
</dbReference>
<organism evidence="7 8">
    <name type="scientific">Solidesulfovibrio magneticus (strain ATCC 700980 / DSM 13731 / RS-1)</name>
    <name type="common">Desulfovibrio magneticus</name>
    <dbReference type="NCBI Taxonomy" id="573370"/>
    <lineage>
        <taxon>Bacteria</taxon>
        <taxon>Pseudomonadati</taxon>
        <taxon>Thermodesulfobacteriota</taxon>
        <taxon>Desulfovibrionia</taxon>
        <taxon>Desulfovibrionales</taxon>
        <taxon>Desulfovibrionaceae</taxon>
        <taxon>Solidesulfovibrio</taxon>
    </lineage>
</organism>